<organism evidence="1">
    <name type="scientific">marine sediment metagenome</name>
    <dbReference type="NCBI Taxonomy" id="412755"/>
    <lineage>
        <taxon>unclassified sequences</taxon>
        <taxon>metagenomes</taxon>
        <taxon>ecological metagenomes</taxon>
    </lineage>
</organism>
<reference evidence="1" key="1">
    <citation type="journal article" date="2015" name="Nature">
        <title>Complex archaea that bridge the gap between prokaryotes and eukaryotes.</title>
        <authorList>
            <person name="Spang A."/>
            <person name="Saw J.H."/>
            <person name="Jorgensen S.L."/>
            <person name="Zaremba-Niedzwiedzka K."/>
            <person name="Martijn J."/>
            <person name="Lind A.E."/>
            <person name="van Eijk R."/>
            <person name="Schleper C."/>
            <person name="Guy L."/>
            <person name="Ettema T.J."/>
        </authorList>
    </citation>
    <scope>NUCLEOTIDE SEQUENCE</scope>
</reference>
<name>A0A0F9SGC2_9ZZZZ</name>
<accession>A0A0F9SGC2</accession>
<proteinExistence type="predicted"/>
<dbReference type="EMBL" id="LAZR01001992">
    <property type="protein sequence ID" value="KKN36046.1"/>
    <property type="molecule type" value="Genomic_DNA"/>
</dbReference>
<evidence type="ECO:0000313" key="1">
    <source>
        <dbReference type="EMBL" id="KKN36046.1"/>
    </source>
</evidence>
<dbReference type="AlphaFoldDB" id="A0A0F9SGC2"/>
<protein>
    <submittedName>
        <fullName evidence="1">Uncharacterized protein</fullName>
    </submittedName>
</protein>
<gene>
    <name evidence="1" type="ORF">LCGC14_0777410</name>
</gene>
<comment type="caution">
    <text evidence="1">The sequence shown here is derived from an EMBL/GenBank/DDBJ whole genome shotgun (WGS) entry which is preliminary data.</text>
</comment>
<sequence length="80" mass="8636">METYVIMSCESIPGLMEAVNQARAGGWEVTGGMAVEKYSTHVTWYHQAMLRPVEEGKPIPCPSCGAMAVHTPDCIHDGNG</sequence>